<organism evidence="1">
    <name type="scientific">marine sediment metagenome</name>
    <dbReference type="NCBI Taxonomy" id="412755"/>
    <lineage>
        <taxon>unclassified sequences</taxon>
        <taxon>metagenomes</taxon>
        <taxon>ecological metagenomes</taxon>
    </lineage>
</organism>
<proteinExistence type="predicted"/>
<feature type="non-terminal residue" evidence="1">
    <location>
        <position position="1"/>
    </location>
</feature>
<name>X0VYL9_9ZZZZ</name>
<dbReference type="EMBL" id="BARS01035347">
    <property type="protein sequence ID" value="GAG17523.1"/>
    <property type="molecule type" value="Genomic_DNA"/>
</dbReference>
<gene>
    <name evidence="1" type="ORF">S01H1_54472</name>
</gene>
<dbReference type="AlphaFoldDB" id="X0VYL9"/>
<protein>
    <submittedName>
        <fullName evidence="1">Uncharacterized protein</fullName>
    </submittedName>
</protein>
<comment type="caution">
    <text evidence="1">The sequence shown here is derived from an EMBL/GenBank/DDBJ whole genome shotgun (WGS) entry which is preliminary data.</text>
</comment>
<reference evidence="1" key="1">
    <citation type="journal article" date="2014" name="Front. Microbiol.">
        <title>High frequency of phylogenetically diverse reductive dehalogenase-homologous genes in deep subseafloor sedimentary metagenomes.</title>
        <authorList>
            <person name="Kawai M."/>
            <person name="Futagami T."/>
            <person name="Toyoda A."/>
            <person name="Takaki Y."/>
            <person name="Nishi S."/>
            <person name="Hori S."/>
            <person name="Arai W."/>
            <person name="Tsubouchi T."/>
            <person name="Morono Y."/>
            <person name="Uchiyama I."/>
            <person name="Ito T."/>
            <person name="Fujiyama A."/>
            <person name="Inagaki F."/>
            <person name="Takami H."/>
        </authorList>
    </citation>
    <scope>NUCLEOTIDE SEQUENCE</scope>
    <source>
        <strain evidence="1">Expedition CK06-06</strain>
    </source>
</reference>
<sequence>FVTGNECGIETVREIYAQVWNSSFTVQVDQISGDTISGPTLGTPLSTDVRRTWYIEATADGEDFNAVIDLTISDGISSTTKRITLHVSRTDESTGSDISTDFTQFDSIKDLWFQPDAVTPLEDTLTEIWFYNIGSVGAFTKHPVGMYVNFPQVWNVNAPTVADPENYEIRCTMLQGDDIPDGDVLDMWLNLSTSRVWRYEVKASDFGGFLNREIIKFGEFTFEIREVGFPDTVQTKRIFMQCGISPFEFDQTGDN</sequence>
<accession>X0VYL9</accession>
<evidence type="ECO:0000313" key="1">
    <source>
        <dbReference type="EMBL" id="GAG17523.1"/>
    </source>
</evidence>